<evidence type="ECO:0000313" key="8">
    <source>
        <dbReference type="Proteomes" id="UP000241209"/>
    </source>
</evidence>
<evidence type="ECO:0000313" key="7">
    <source>
        <dbReference type="EMBL" id="PTI27426.1"/>
    </source>
</evidence>
<keyword evidence="2" id="KW-1003">Cell membrane</keyword>
<feature type="non-terminal residue" evidence="7">
    <location>
        <position position="263"/>
    </location>
</feature>
<feature type="transmembrane region" description="Helical" evidence="6">
    <location>
        <begin position="238"/>
        <end position="259"/>
    </location>
</feature>
<feature type="transmembrane region" description="Helical" evidence="6">
    <location>
        <begin position="38"/>
        <end position="57"/>
    </location>
</feature>
<evidence type="ECO:0000256" key="3">
    <source>
        <dbReference type="ARBA" id="ARBA00022692"/>
    </source>
</evidence>
<gene>
    <name evidence="7" type="ORF">BU072_13105</name>
</gene>
<accession>A0A2T4PQ91</accession>
<evidence type="ECO:0000256" key="2">
    <source>
        <dbReference type="ARBA" id="ARBA00022475"/>
    </source>
</evidence>
<dbReference type="AlphaFoldDB" id="A0A2T4PQ91"/>
<organism evidence="7 8">
    <name type="scientific">Mammaliicoccus vitulinus</name>
    <dbReference type="NCBI Taxonomy" id="71237"/>
    <lineage>
        <taxon>Bacteria</taxon>
        <taxon>Bacillati</taxon>
        <taxon>Bacillota</taxon>
        <taxon>Bacilli</taxon>
        <taxon>Bacillales</taxon>
        <taxon>Staphylococcaceae</taxon>
        <taxon>Mammaliicoccus</taxon>
    </lineage>
</organism>
<feature type="transmembrane region" description="Helical" evidence="6">
    <location>
        <begin position="166"/>
        <end position="183"/>
    </location>
</feature>
<evidence type="ECO:0000256" key="5">
    <source>
        <dbReference type="ARBA" id="ARBA00023136"/>
    </source>
</evidence>
<name>A0A2T4PQ91_9STAP</name>
<dbReference type="Proteomes" id="UP000241209">
    <property type="component" value="Unassembled WGS sequence"/>
</dbReference>
<evidence type="ECO:0008006" key="9">
    <source>
        <dbReference type="Google" id="ProtNLM"/>
    </source>
</evidence>
<keyword evidence="5 6" id="KW-0472">Membrane</keyword>
<sequence length="263" mass="30479">MKSLKVFLLFFSQIIALISNLSVQIILANIYSTKDTGIYFSIFALTNILSSIGLFGINKYYIYFKSKYNIIPNEHAKVILHIYIIINVICIGVLLMWGSIQFPDYPLFILSNTVILMLTSIIAVLTSIVQMKNKITVISILQMLIPIIKVIGLFLGFYVYSEFFRGYSIIVILLSLLILYILYKNYIKKYRFNIRSFNGDYFKTFKILIPYAFLNIFFTIYTQGNTFYIGILESPEKAAYFAIAYLFVNTIFIFPTSIYQKVL</sequence>
<dbReference type="Pfam" id="PF01943">
    <property type="entry name" value="Polysacc_synt"/>
    <property type="match status" value="1"/>
</dbReference>
<comment type="caution">
    <text evidence="7">The sequence shown here is derived from an EMBL/GenBank/DDBJ whole genome shotgun (WGS) entry which is preliminary data.</text>
</comment>
<keyword evidence="3 6" id="KW-0812">Transmembrane</keyword>
<comment type="subcellular location">
    <subcellularLocation>
        <location evidence="1">Cell membrane</location>
        <topology evidence="1">Multi-pass membrane protein</topology>
    </subcellularLocation>
</comment>
<feature type="transmembrane region" description="Helical" evidence="6">
    <location>
        <begin position="137"/>
        <end position="160"/>
    </location>
</feature>
<dbReference type="InterPro" id="IPR050833">
    <property type="entry name" value="Poly_Biosynth_Transport"/>
</dbReference>
<feature type="transmembrane region" description="Helical" evidence="6">
    <location>
        <begin position="105"/>
        <end position="125"/>
    </location>
</feature>
<reference evidence="7 8" key="1">
    <citation type="journal article" date="2016" name="Front. Microbiol.">
        <title>Comprehensive Phylogenetic Analysis of Bovine Non-aureus Staphylococci Species Based on Whole-Genome Sequencing.</title>
        <authorList>
            <person name="Naushad S."/>
            <person name="Barkema H.W."/>
            <person name="Luby C."/>
            <person name="Condas L.A."/>
            <person name="Nobrega D.B."/>
            <person name="Carson D.A."/>
            <person name="De Buck J."/>
        </authorList>
    </citation>
    <scope>NUCLEOTIDE SEQUENCE [LARGE SCALE GENOMIC DNA]</scope>
    <source>
        <strain evidence="7 8">SNUC 2204</strain>
    </source>
</reference>
<dbReference type="InterPro" id="IPR002797">
    <property type="entry name" value="Polysacc_synth"/>
</dbReference>
<feature type="transmembrane region" description="Helical" evidence="6">
    <location>
        <begin position="78"/>
        <end position="99"/>
    </location>
</feature>
<dbReference type="PANTHER" id="PTHR30250">
    <property type="entry name" value="PST FAMILY PREDICTED COLANIC ACID TRANSPORTER"/>
    <property type="match status" value="1"/>
</dbReference>
<dbReference type="RefSeq" id="WP_142400685.1">
    <property type="nucleotide sequence ID" value="NZ_PZFK01000063.1"/>
</dbReference>
<feature type="transmembrane region" description="Helical" evidence="6">
    <location>
        <begin position="204"/>
        <end position="223"/>
    </location>
</feature>
<proteinExistence type="predicted"/>
<dbReference type="PANTHER" id="PTHR30250:SF11">
    <property type="entry name" value="O-ANTIGEN TRANSPORTER-RELATED"/>
    <property type="match status" value="1"/>
</dbReference>
<evidence type="ECO:0000256" key="1">
    <source>
        <dbReference type="ARBA" id="ARBA00004651"/>
    </source>
</evidence>
<evidence type="ECO:0000256" key="6">
    <source>
        <dbReference type="SAM" id="Phobius"/>
    </source>
</evidence>
<keyword evidence="4 6" id="KW-1133">Transmembrane helix</keyword>
<dbReference type="GO" id="GO:0005886">
    <property type="term" value="C:plasma membrane"/>
    <property type="evidence" value="ECO:0007669"/>
    <property type="project" value="UniProtKB-SubCell"/>
</dbReference>
<evidence type="ECO:0000256" key="4">
    <source>
        <dbReference type="ARBA" id="ARBA00022989"/>
    </source>
</evidence>
<dbReference type="EMBL" id="PZFK01000063">
    <property type="protein sequence ID" value="PTI27426.1"/>
    <property type="molecule type" value="Genomic_DNA"/>
</dbReference>
<protein>
    <recommendedName>
        <fullName evidence="9">Polysaccharide biosynthesis protein</fullName>
    </recommendedName>
</protein>